<protein>
    <submittedName>
        <fullName evidence="1">Uncharacterized protein</fullName>
    </submittedName>
</protein>
<organism evidence="1 2">
    <name type="scientific">Ajellomyces capsulatus (strain G186AR / H82 / ATCC MYA-2454 / RMSCC 2432)</name>
    <name type="common">Darling's disease fungus</name>
    <name type="synonym">Histoplasma capsulatum</name>
    <dbReference type="NCBI Taxonomy" id="447093"/>
    <lineage>
        <taxon>Eukaryota</taxon>
        <taxon>Fungi</taxon>
        <taxon>Dikarya</taxon>
        <taxon>Ascomycota</taxon>
        <taxon>Pezizomycotina</taxon>
        <taxon>Eurotiomycetes</taxon>
        <taxon>Eurotiomycetidae</taxon>
        <taxon>Onygenales</taxon>
        <taxon>Ajellomycetaceae</taxon>
        <taxon>Histoplasma</taxon>
    </lineage>
</organism>
<dbReference type="InParanoid" id="C0NQA6"/>
<keyword evidence="2" id="KW-1185">Reference proteome</keyword>
<dbReference type="AlphaFoldDB" id="C0NQA6"/>
<dbReference type="EMBL" id="GG663369">
    <property type="protein sequence ID" value="EEH06379.1"/>
    <property type="molecule type" value="Genomic_DNA"/>
</dbReference>
<reference evidence="1" key="1">
    <citation type="submission" date="2009-02" db="EMBL/GenBank/DDBJ databases">
        <title>The Genome Sequence of Ajellomyces capsulatus strain G186AR.</title>
        <authorList>
            <consortium name="The Broad Institute Genome Sequencing Platform"/>
            <person name="Champion M."/>
            <person name="Cuomo C."/>
            <person name="Ma L.-J."/>
            <person name="Henn M.R."/>
            <person name="Sil A."/>
            <person name="Goldman B."/>
            <person name="Young S.K."/>
            <person name="Kodira C.D."/>
            <person name="Zeng Q."/>
            <person name="Koehrsen M."/>
            <person name="Alvarado L."/>
            <person name="Berlin A."/>
            <person name="Borenstein D."/>
            <person name="Chen Z."/>
            <person name="Engels R."/>
            <person name="Freedman E."/>
            <person name="Gellesch M."/>
            <person name="Goldberg J."/>
            <person name="Griggs A."/>
            <person name="Gujja S."/>
            <person name="Heiman D."/>
            <person name="Hepburn T."/>
            <person name="Howarth C."/>
            <person name="Jen D."/>
            <person name="Larson L."/>
            <person name="Lewis B."/>
            <person name="Mehta T."/>
            <person name="Park D."/>
            <person name="Pearson M."/>
            <person name="Roberts A."/>
            <person name="Saif S."/>
            <person name="Shea T."/>
            <person name="Shenoy N."/>
            <person name="Sisk P."/>
            <person name="Stolte C."/>
            <person name="Sykes S."/>
            <person name="Walk T."/>
            <person name="White J."/>
            <person name="Yandava C."/>
            <person name="Klein B."/>
            <person name="McEwen J.G."/>
            <person name="Puccia R."/>
            <person name="Goldman G.H."/>
            <person name="Felipe M.S."/>
            <person name="Nino-Vega G."/>
            <person name="San-Blas G."/>
            <person name="Taylor J."/>
            <person name="Mendoza L."/>
            <person name="Galagan J."/>
            <person name="Nusbaum C."/>
            <person name="Birren B."/>
        </authorList>
    </citation>
    <scope>NUCLEOTIDE SEQUENCE</scope>
    <source>
        <strain evidence="1">G186AR</strain>
    </source>
</reference>
<dbReference type="GeneID" id="69038710"/>
<proteinExistence type="predicted"/>
<dbReference type="HOGENOM" id="CLU_1365918_0_0_1"/>
<accession>C0NQA6</accession>
<dbReference type="Proteomes" id="UP000001631">
    <property type="component" value="Unassembled WGS sequence"/>
</dbReference>
<evidence type="ECO:0000313" key="1">
    <source>
        <dbReference type="EMBL" id="EEH06379.1"/>
    </source>
</evidence>
<dbReference type="RefSeq" id="XP_045286860.1">
    <property type="nucleotide sequence ID" value="XM_045432743.1"/>
</dbReference>
<name>C0NQA6_AJECG</name>
<gene>
    <name evidence="1" type="ORF">HCBG_05694</name>
</gene>
<evidence type="ECO:0000313" key="2">
    <source>
        <dbReference type="Proteomes" id="UP000001631"/>
    </source>
</evidence>
<sequence>MAKDHRAKGSGVLQLTAVLPPSIIRSWTFSPCVCSWQIIARDENIPNVLTLKIPEFSRTWLCGGFEVTCFTFHWEFLLCTQDSLLTLISHLPRLNVDGFLEQPSAYFNRLEEEHVRNIWNCLSPGSMNTTLVEFICNMISFIQGPIPHTAQQTVGSISSTNFGLRIASIALFVASWQAGPANEAQSPALKEAPELAEFMP</sequence>